<feature type="coiled-coil region" evidence="1">
    <location>
        <begin position="258"/>
        <end position="285"/>
    </location>
</feature>
<name>A0ABD4JJP1_9BACT</name>
<evidence type="ECO:0000313" key="4">
    <source>
        <dbReference type="Proteomes" id="UP001318760"/>
    </source>
</evidence>
<accession>A0ABD4JJP1</accession>
<dbReference type="AlphaFoldDB" id="A0ABD4JJP1"/>
<dbReference type="Proteomes" id="UP001318760">
    <property type="component" value="Unassembled WGS sequence"/>
</dbReference>
<comment type="caution">
    <text evidence="3">The sequence shown here is derived from an EMBL/GenBank/DDBJ whole genome shotgun (WGS) entry which is preliminary data.</text>
</comment>
<dbReference type="EMBL" id="JADBHS010000013">
    <property type="protein sequence ID" value="MBE2986844.1"/>
    <property type="molecule type" value="Genomic_DNA"/>
</dbReference>
<feature type="region of interest" description="Disordered" evidence="2">
    <location>
        <begin position="334"/>
        <end position="364"/>
    </location>
</feature>
<feature type="compositionally biased region" description="Polar residues" evidence="2">
    <location>
        <begin position="334"/>
        <end position="349"/>
    </location>
</feature>
<proteinExistence type="predicted"/>
<feature type="coiled-coil region" evidence="1">
    <location>
        <begin position="460"/>
        <end position="491"/>
    </location>
</feature>
<dbReference type="RefSeq" id="WP_172285135.1">
    <property type="nucleotide sequence ID" value="NZ_CP012545.1"/>
</dbReference>
<gene>
    <name evidence="3" type="ORF">CCAL12919_06895</name>
</gene>
<reference evidence="3 4" key="1">
    <citation type="submission" date="2020-10" db="EMBL/GenBank/DDBJ databases">
        <title>Campylobacter californiensis sp. nov. isolated from cattle and feral swine in California.</title>
        <authorList>
            <person name="Miller W.G."/>
        </authorList>
    </citation>
    <scope>NUCLEOTIDE SEQUENCE [LARGE SCALE GENOMIC DNA]</scope>
    <source>
        <strain evidence="3 4">RM12919</strain>
    </source>
</reference>
<evidence type="ECO:0000256" key="2">
    <source>
        <dbReference type="SAM" id="MobiDB-lite"/>
    </source>
</evidence>
<evidence type="ECO:0000256" key="1">
    <source>
        <dbReference type="SAM" id="Coils"/>
    </source>
</evidence>
<evidence type="ECO:0000313" key="3">
    <source>
        <dbReference type="EMBL" id="MBE2986844.1"/>
    </source>
</evidence>
<sequence>MLVKFLPAWDGGGLGSVNYLLNERTENNTARVIKGSKSQTRAVIEQIKFKHKTCFGVLSFAEKAYEISEQAKLEIIDEFERALFGDFMRGRVNCLWVEHSDKNGRLELNVLIPKIDLVTGKSYNPYYSEHDQYRIDLIKRIINNTYRLQSPDDPTREQTIKTSKKNLEYYQNLEQVDKKLHELVKNGFIQSRDHMIELLDRSGIEVTRASKNSISIKLPNQKVKNRLSGGIYSESFKCISDLRGLGEESVRRIKAYHSRDTQAECERYRKELERIIAKRDKFNKKKFARTNARDDIYKQKEQSLEHNLNLDYIINDGVDSGILNQPEIYYEATNKTSQSRADRTASNVTEPKGAADRADESVADTKPVETLSAVKRSNELLYGDTDRDGYTKTEQQILHTYKDGVDDDIRRGIIKRKRELSDDNQTREGEARERYERFIKQQQGINPRTQFPENREQEIIGNFESDIKQIQRELQEAERNLQERIGEFKERFKQRVRGIREQIGRIADKFRANLKDITDMRQ</sequence>
<protein>
    <submittedName>
        <fullName evidence="3">Relaxase/mobilization nuclease domain-containing protein</fullName>
    </submittedName>
</protein>
<organism evidence="3 4">
    <name type="scientific">Campylobacter californiensis</name>
    <dbReference type="NCBI Taxonomy" id="1032243"/>
    <lineage>
        <taxon>Bacteria</taxon>
        <taxon>Pseudomonadati</taxon>
        <taxon>Campylobacterota</taxon>
        <taxon>Epsilonproteobacteria</taxon>
        <taxon>Campylobacterales</taxon>
        <taxon>Campylobacteraceae</taxon>
        <taxon>Campylobacter</taxon>
    </lineage>
</organism>
<keyword evidence="1" id="KW-0175">Coiled coil</keyword>